<evidence type="ECO:0000256" key="6">
    <source>
        <dbReference type="ARBA" id="ARBA00022989"/>
    </source>
</evidence>
<comment type="similarity">
    <text evidence="2 8">Belongs to the major facilitator superfamily. Bcr/CmlA family.</text>
</comment>
<keyword evidence="8" id="KW-0997">Cell inner membrane</keyword>
<proteinExistence type="inferred from homology"/>
<dbReference type="InterPro" id="IPR005829">
    <property type="entry name" value="Sugar_transporter_CS"/>
</dbReference>
<feature type="transmembrane region" description="Helical" evidence="8">
    <location>
        <begin position="247"/>
        <end position="267"/>
    </location>
</feature>
<dbReference type="SUPFAM" id="SSF103473">
    <property type="entry name" value="MFS general substrate transporter"/>
    <property type="match status" value="1"/>
</dbReference>
<keyword evidence="7 8" id="KW-0472">Membrane</keyword>
<dbReference type="PANTHER" id="PTHR23502">
    <property type="entry name" value="MAJOR FACILITATOR SUPERFAMILY"/>
    <property type="match status" value="1"/>
</dbReference>
<dbReference type="InterPro" id="IPR020846">
    <property type="entry name" value="MFS_dom"/>
</dbReference>
<feature type="transmembrane region" description="Helical" evidence="8">
    <location>
        <begin position="369"/>
        <end position="387"/>
    </location>
</feature>
<evidence type="ECO:0000313" key="11">
    <source>
        <dbReference type="Proteomes" id="UP001180536"/>
    </source>
</evidence>
<dbReference type="RefSeq" id="WP_310347072.1">
    <property type="nucleotide sequence ID" value="NZ_JAVDXQ010000004.1"/>
</dbReference>
<evidence type="ECO:0000256" key="1">
    <source>
        <dbReference type="ARBA" id="ARBA00004651"/>
    </source>
</evidence>
<dbReference type="Pfam" id="PF07690">
    <property type="entry name" value="MFS_1"/>
    <property type="match status" value="1"/>
</dbReference>
<dbReference type="Gene3D" id="1.20.1720.10">
    <property type="entry name" value="Multidrug resistance protein D"/>
    <property type="match status" value="1"/>
</dbReference>
<dbReference type="InterPro" id="IPR011701">
    <property type="entry name" value="MFS"/>
</dbReference>
<evidence type="ECO:0000256" key="5">
    <source>
        <dbReference type="ARBA" id="ARBA00022692"/>
    </source>
</evidence>
<evidence type="ECO:0000313" key="10">
    <source>
        <dbReference type="EMBL" id="MDR7298141.1"/>
    </source>
</evidence>
<evidence type="ECO:0000256" key="3">
    <source>
        <dbReference type="ARBA" id="ARBA00022448"/>
    </source>
</evidence>
<sequence>MSNASAVPRPWLLTLAALSALATLSTNILLPSLPVIASALQVDEAALAAAVLGLFLAVFALAQLVVGPLSDRLGRRPVVLGGLAIFVIGSAMCAAAGALPLLLAGRALQAMGVAAASVLARAAARDRFEGAQLAALLGRIMVVMAAAPGFSPLLGGLVQAALGWRALFVVLMVAGLALAAAYVGIVGETLPAERRRRQSAGALARGYVALLSDQRFMRPALATAAILGALFAFFGSAPLVLARDFGFSALQVGLFFATSVFVVFAAGQTAPRWTARWGAPAVLRLGAALAMLGGVAMLASGAAGLAGFVVTACLFLFGMGLVSPTGTALALTPFASQAGQASALLGFLQMAAAALLTTTAATLPGARMAALALVLAGGGLLALLSGAKRAAATARPS</sequence>
<comment type="caution">
    <text evidence="10">The sequence shown here is derived from an EMBL/GenBank/DDBJ whole genome shotgun (WGS) entry which is preliminary data.</text>
</comment>
<accession>A0ABU1ZDM0</accession>
<dbReference type="InterPro" id="IPR004812">
    <property type="entry name" value="Efflux_drug-R_Bcr/CmlA"/>
</dbReference>
<feature type="domain" description="Major facilitator superfamily (MFS) profile" evidence="9">
    <location>
        <begin position="11"/>
        <end position="390"/>
    </location>
</feature>
<gene>
    <name evidence="10" type="ORF">J2X16_003490</name>
</gene>
<comment type="subcellular location">
    <subcellularLocation>
        <location evidence="8">Cell inner membrane</location>
        <topology evidence="8">Multi-pass membrane protein</topology>
    </subcellularLocation>
    <subcellularLocation>
        <location evidence="1">Cell membrane</location>
        <topology evidence="1">Multi-pass membrane protein</topology>
    </subcellularLocation>
</comment>
<keyword evidence="6 8" id="KW-1133">Transmembrane helix</keyword>
<dbReference type="InterPro" id="IPR036259">
    <property type="entry name" value="MFS_trans_sf"/>
</dbReference>
<feature type="transmembrane region" description="Helical" evidence="8">
    <location>
        <begin position="343"/>
        <end position="363"/>
    </location>
</feature>
<feature type="transmembrane region" description="Helical" evidence="8">
    <location>
        <begin position="78"/>
        <end position="101"/>
    </location>
</feature>
<dbReference type="Proteomes" id="UP001180536">
    <property type="component" value="Unassembled WGS sequence"/>
</dbReference>
<comment type="caution">
    <text evidence="8">Lacks conserved residue(s) required for the propagation of feature annotation.</text>
</comment>
<evidence type="ECO:0000256" key="4">
    <source>
        <dbReference type="ARBA" id="ARBA00022475"/>
    </source>
</evidence>
<feature type="transmembrane region" description="Helical" evidence="8">
    <location>
        <begin position="107"/>
        <end position="124"/>
    </location>
</feature>
<dbReference type="PROSITE" id="PS50850">
    <property type="entry name" value="MFS"/>
    <property type="match status" value="1"/>
</dbReference>
<dbReference type="PANTHER" id="PTHR23502:SF132">
    <property type="entry name" value="POLYAMINE TRANSPORTER 2-RELATED"/>
    <property type="match status" value="1"/>
</dbReference>
<feature type="transmembrane region" description="Helical" evidence="8">
    <location>
        <begin position="47"/>
        <end position="66"/>
    </location>
</feature>
<evidence type="ECO:0000256" key="7">
    <source>
        <dbReference type="ARBA" id="ARBA00023136"/>
    </source>
</evidence>
<evidence type="ECO:0000259" key="9">
    <source>
        <dbReference type="PROSITE" id="PS50850"/>
    </source>
</evidence>
<evidence type="ECO:0000256" key="8">
    <source>
        <dbReference type="RuleBase" id="RU365088"/>
    </source>
</evidence>
<feature type="transmembrane region" description="Helical" evidence="8">
    <location>
        <begin position="136"/>
        <end position="158"/>
    </location>
</feature>
<feature type="transmembrane region" description="Helical" evidence="8">
    <location>
        <begin position="220"/>
        <end position="241"/>
    </location>
</feature>
<feature type="transmembrane region" description="Helical" evidence="8">
    <location>
        <begin position="164"/>
        <end position="187"/>
    </location>
</feature>
<name>A0ABU1ZDM0_9BURK</name>
<reference evidence="10 11" key="1">
    <citation type="submission" date="2023-07" db="EMBL/GenBank/DDBJ databases">
        <title>Sorghum-associated microbial communities from plants grown in Nebraska, USA.</title>
        <authorList>
            <person name="Schachtman D."/>
        </authorList>
    </citation>
    <scope>NUCLEOTIDE SEQUENCE [LARGE SCALE GENOMIC DNA]</scope>
    <source>
        <strain evidence="10 11">BE310</strain>
    </source>
</reference>
<feature type="transmembrane region" description="Helical" evidence="8">
    <location>
        <begin position="305"/>
        <end position="331"/>
    </location>
</feature>
<dbReference type="NCBIfam" id="TIGR00710">
    <property type="entry name" value="efflux_Bcr_CflA"/>
    <property type="match status" value="1"/>
</dbReference>
<evidence type="ECO:0000256" key="2">
    <source>
        <dbReference type="ARBA" id="ARBA00006236"/>
    </source>
</evidence>
<dbReference type="PROSITE" id="PS00216">
    <property type="entry name" value="SUGAR_TRANSPORT_1"/>
    <property type="match status" value="1"/>
</dbReference>
<keyword evidence="4" id="KW-1003">Cell membrane</keyword>
<dbReference type="EMBL" id="JAVDXQ010000004">
    <property type="protein sequence ID" value="MDR7298141.1"/>
    <property type="molecule type" value="Genomic_DNA"/>
</dbReference>
<organism evidence="10 11">
    <name type="scientific">Pelomonas aquatica</name>
    <dbReference type="NCBI Taxonomy" id="431058"/>
    <lineage>
        <taxon>Bacteria</taxon>
        <taxon>Pseudomonadati</taxon>
        <taxon>Pseudomonadota</taxon>
        <taxon>Betaproteobacteria</taxon>
        <taxon>Burkholderiales</taxon>
        <taxon>Sphaerotilaceae</taxon>
        <taxon>Roseateles</taxon>
    </lineage>
</organism>
<protein>
    <recommendedName>
        <fullName evidence="8">Bcr/CflA family efflux transporter</fullName>
    </recommendedName>
</protein>
<feature type="transmembrane region" description="Helical" evidence="8">
    <location>
        <begin position="279"/>
        <end position="299"/>
    </location>
</feature>
<keyword evidence="11" id="KW-1185">Reference proteome</keyword>
<keyword evidence="5 8" id="KW-0812">Transmembrane</keyword>
<keyword evidence="3 8" id="KW-0813">Transport</keyword>